<name>A0A9W7X7B5_9POAL</name>
<dbReference type="Proteomes" id="UP001164776">
    <property type="component" value="Unassembled WGS sequence"/>
</dbReference>
<sequence>MASLINFQNGTPPRHYCKFICRVTHGKNVVYHFDKHEIKLRWCHYDPILLSKNIILMNKMAFSPRTQWLNHGDCVLGIILGTGFCRAAYWHELFCDLVILFSP</sequence>
<organism evidence="1 2">
    <name type="scientific">Paspalum vaginatum</name>
    <name type="common">seashore paspalum</name>
    <dbReference type="NCBI Taxonomy" id="158149"/>
    <lineage>
        <taxon>Eukaryota</taxon>
        <taxon>Viridiplantae</taxon>
        <taxon>Streptophyta</taxon>
        <taxon>Embryophyta</taxon>
        <taxon>Tracheophyta</taxon>
        <taxon>Spermatophyta</taxon>
        <taxon>Magnoliopsida</taxon>
        <taxon>Liliopsida</taxon>
        <taxon>Poales</taxon>
        <taxon>Poaceae</taxon>
        <taxon>PACMAD clade</taxon>
        <taxon>Panicoideae</taxon>
        <taxon>Andropogonodae</taxon>
        <taxon>Paspaleae</taxon>
        <taxon>Paspalinae</taxon>
        <taxon>Paspalum</taxon>
    </lineage>
</organism>
<evidence type="ECO:0000313" key="1">
    <source>
        <dbReference type="EMBL" id="KAJ1254578.1"/>
    </source>
</evidence>
<proteinExistence type="predicted"/>
<comment type="caution">
    <text evidence="1">The sequence shown here is derived from an EMBL/GenBank/DDBJ whole genome shotgun (WGS) entry which is preliminary data.</text>
</comment>
<keyword evidence="2" id="KW-1185">Reference proteome</keyword>
<dbReference type="AlphaFoldDB" id="A0A9W7X7B5"/>
<accession>A0A9W7X7B5</accession>
<gene>
    <name evidence="1" type="ORF">BS78_K027800</name>
</gene>
<dbReference type="EMBL" id="MU629990">
    <property type="protein sequence ID" value="KAJ1254578.1"/>
    <property type="molecule type" value="Genomic_DNA"/>
</dbReference>
<evidence type="ECO:0000313" key="2">
    <source>
        <dbReference type="Proteomes" id="UP001164776"/>
    </source>
</evidence>
<reference evidence="1 2" key="1">
    <citation type="submission" date="2022-10" db="EMBL/GenBank/DDBJ databases">
        <title>WGS assembly of Paspalum vaginatum 540-79.</title>
        <authorList>
            <person name="Sun G."/>
            <person name="Wase N."/>
            <person name="Shu S."/>
            <person name="Jenkins J."/>
            <person name="Zhou B."/>
            <person name="Torres-Rodriguez J."/>
            <person name="Chen C."/>
            <person name="Sandor L."/>
            <person name="Plott C."/>
            <person name="Yoshinga Y."/>
            <person name="Daum C."/>
            <person name="Qi P."/>
            <person name="Barry K."/>
            <person name="Lipzen A."/>
            <person name="Berry L."/>
            <person name="Pedersen C."/>
            <person name="Gottilla T."/>
            <person name="Foltz A."/>
            <person name="Yu H."/>
            <person name="O'Malley R."/>
            <person name="Zhang C."/>
            <person name="Devos K."/>
            <person name="Sigmon B."/>
            <person name="Yu B."/>
            <person name="Obata T."/>
            <person name="Schmutz J."/>
            <person name="Schnable J."/>
        </authorList>
    </citation>
    <scope>NUCLEOTIDE SEQUENCE [LARGE SCALE GENOMIC DNA]</scope>
    <source>
        <strain evidence="2">cv. 540-79</strain>
    </source>
</reference>
<protein>
    <submittedName>
        <fullName evidence="1">Uncharacterized protein</fullName>
    </submittedName>
</protein>